<feature type="transmembrane region" description="Helical" evidence="1">
    <location>
        <begin position="302"/>
        <end position="322"/>
    </location>
</feature>
<evidence type="ECO:0000313" key="2">
    <source>
        <dbReference type="EMBL" id="REG91489.1"/>
    </source>
</evidence>
<keyword evidence="1" id="KW-1133">Transmembrane helix</keyword>
<feature type="transmembrane region" description="Helical" evidence="1">
    <location>
        <begin position="146"/>
        <end position="166"/>
    </location>
</feature>
<dbReference type="EMBL" id="QUNF01000004">
    <property type="protein sequence ID" value="REG91489.1"/>
    <property type="molecule type" value="Genomic_DNA"/>
</dbReference>
<reference evidence="2 3" key="1">
    <citation type="submission" date="2018-08" db="EMBL/GenBank/DDBJ databases">
        <title>Genomic Encyclopedia of Archaeal and Bacterial Type Strains, Phase II (KMG-II): from individual species to whole genera.</title>
        <authorList>
            <person name="Goeker M."/>
        </authorList>
    </citation>
    <scope>NUCLEOTIDE SEQUENCE [LARGE SCALE GENOMIC DNA]</scope>
    <source>
        <strain evidence="2 3">DSM 15986</strain>
    </source>
</reference>
<feature type="transmembrane region" description="Helical" evidence="1">
    <location>
        <begin position="254"/>
        <end position="271"/>
    </location>
</feature>
<keyword evidence="1" id="KW-0472">Membrane</keyword>
<feature type="transmembrane region" description="Helical" evidence="1">
    <location>
        <begin position="172"/>
        <end position="191"/>
    </location>
</feature>
<accession>A0A3E0E2D1</accession>
<sequence>MKRISLDYNLLLLTFAFLVLVPLVGFRMFGLDADYFNYYDLIILKNKLDLITKEFGFRVLLSFNSLVFNDSIAAFFLTFAVLGISIKFYAFSKFSPMPLLSLVLYLFSYFLLHDYTQIRAGVSAGIFLLAINDLSEGNRSTYLKKIVVACLFHWTALILIPVYFIIRKFSIQFFLVLPFVGIAVYLSKINIESLIVKSIQDYPALVFYYMSHSGHNSAINIFNMINLAFLGLFVGIYVIISMEREEFTKVELDLFKIFSLSLFSFYFFAILNKPVIAFRLFEYLNIVLLLLIPSIVLKFKQWYLPSIFFIAFFMVYFYHLIVNVRVIP</sequence>
<dbReference type="OrthoDB" id="6631730at2"/>
<keyword evidence="3" id="KW-1185">Reference proteome</keyword>
<feature type="transmembrane region" description="Helical" evidence="1">
    <location>
        <begin position="221"/>
        <end position="242"/>
    </location>
</feature>
<name>A0A3E0E2D1_9BACT</name>
<comment type="caution">
    <text evidence="2">The sequence shown here is derived from an EMBL/GenBank/DDBJ whole genome shotgun (WGS) entry which is preliminary data.</text>
</comment>
<dbReference type="Pfam" id="PF14897">
    <property type="entry name" value="EpsG"/>
    <property type="match status" value="1"/>
</dbReference>
<proteinExistence type="predicted"/>
<feature type="transmembrane region" description="Helical" evidence="1">
    <location>
        <begin position="94"/>
        <end position="112"/>
    </location>
</feature>
<dbReference type="GO" id="GO:0016740">
    <property type="term" value="F:transferase activity"/>
    <property type="evidence" value="ECO:0007669"/>
    <property type="project" value="UniProtKB-KW"/>
</dbReference>
<keyword evidence="1" id="KW-0812">Transmembrane</keyword>
<dbReference type="AlphaFoldDB" id="A0A3E0E2D1"/>
<evidence type="ECO:0000313" key="3">
    <source>
        <dbReference type="Proteomes" id="UP000256405"/>
    </source>
</evidence>
<organism evidence="2 3">
    <name type="scientific">Algoriphagus antarcticus</name>
    <dbReference type="NCBI Taxonomy" id="238540"/>
    <lineage>
        <taxon>Bacteria</taxon>
        <taxon>Pseudomonadati</taxon>
        <taxon>Bacteroidota</taxon>
        <taxon>Cytophagia</taxon>
        <taxon>Cytophagales</taxon>
        <taxon>Cyclobacteriaceae</taxon>
        <taxon>Algoriphagus</taxon>
    </lineage>
</organism>
<dbReference type="Proteomes" id="UP000256405">
    <property type="component" value="Unassembled WGS sequence"/>
</dbReference>
<evidence type="ECO:0000256" key="1">
    <source>
        <dbReference type="SAM" id="Phobius"/>
    </source>
</evidence>
<feature type="transmembrane region" description="Helical" evidence="1">
    <location>
        <begin position="278"/>
        <end position="296"/>
    </location>
</feature>
<protein>
    <submittedName>
        <fullName evidence="2">EpsG-like putative glucosyltransferase</fullName>
    </submittedName>
</protein>
<dbReference type="InterPro" id="IPR049458">
    <property type="entry name" value="EpsG-like"/>
</dbReference>
<dbReference type="RefSeq" id="WP_086540663.1">
    <property type="nucleotide sequence ID" value="NZ_MSSW01000010.1"/>
</dbReference>
<gene>
    <name evidence="2" type="ORF">C8N25_104103</name>
</gene>
<keyword evidence="2" id="KW-0808">Transferase</keyword>